<evidence type="ECO:0000313" key="2">
    <source>
        <dbReference type="EMBL" id="CAN68915.1"/>
    </source>
</evidence>
<gene>
    <name evidence="2" type="ORF">VITISV_001893</name>
</gene>
<accession>A5ADM5</accession>
<feature type="compositionally biased region" description="Basic and acidic residues" evidence="1">
    <location>
        <begin position="132"/>
        <end position="143"/>
    </location>
</feature>
<dbReference type="ExpressionAtlas" id="A5ADM5">
    <property type="expression patterns" value="baseline and differential"/>
</dbReference>
<feature type="region of interest" description="Disordered" evidence="1">
    <location>
        <begin position="131"/>
        <end position="168"/>
    </location>
</feature>
<proteinExistence type="predicted"/>
<protein>
    <submittedName>
        <fullName evidence="2">Uncharacterized protein</fullName>
    </submittedName>
</protein>
<evidence type="ECO:0000256" key="1">
    <source>
        <dbReference type="SAM" id="MobiDB-lite"/>
    </source>
</evidence>
<reference evidence="2" key="1">
    <citation type="journal article" date="2007" name="PLoS ONE">
        <title>The first genome sequence of an elite grapevine cultivar (Pinot noir Vitis vinifera L.): coping with a highly heterozygous genome.</title>
        <authorList>
            <person name="Velasco R."/>
            <person name="Zharkikh A."/>
            <person name="Troggio M."/>
            <person name="Cartwright D.A."/>
            <person name="Cestaro A."/>
            <person name="Pruss D."/>
            <person name="Pindo M."/>
            <person name="FitzGerald L.M."/>
            <person name="Vezzulli S."/>
            <person name="Reid J."/>
            <person name="Malacarne G."/>
            <person name="Iliev D."/>
            <person name="Coppola G."/>
            <person name="Wardell B."/>
            <person name="Micheletti D."/>
            <person name="Macalma T."/>
            <person name="Facci M."/>
            <person name="Mitchell J.T."/>
            <person name="Perazzolli M."/>
            <person name="Eldredge G."/>
            <person name="Gatto P."/>
            <person name="Oyzerski R."/>
            <person name="Moretto M."/>
            <person name="Gutin N."/>
            <person name="Stefanini M."/>
            <person name="Chen Y."/>
            <person name="Segala C."/>
            <person name="Davenport C."/>
            <person name="Dematte L."/>
            <person name="Mraz A."/>
            <person name="Battilana J."/>
            <person name="Stormo K."/>
            <person name="Costa F."/>
            <person name="Tao Q."/>
            <person name="Si-Ammour A."/>
            <person name="Harkins T."/>
            <person name="Lackey A."/>
            <person name="Perbost C."/>
            <person name="Taillon B."/>
            <person name="Stella A."/>
            <person name="Solovyev V."/>
            <person name="Fawcett J.A."/>
            <person name="Sterck L."/>
            <person name="Vandepoele K."/>
            <person name="Grando S.M."/>
            <person name="Toppo S."/>
            <person name="Moser C."/>
            <person name="Lanchbury J."/>
            <person name="Bogden R."/>
            <person name="Skolnick M."/>
            <person name="Sgaramella V."/>
            <person name="Bhatnagar S.K."/>
            <person name="Fontana P."/>
            <person name="Gutin A."/>
            <person name="Van de Peer Y."/>
            <person name="Salamini F."/>
            <person name="Viola R."/>
        </authorList>
    </citation>
    <scope>NUCLEOTIDE SEQUENCE</scope>
</reference>
<dbReference type="EMBL" id="AM423870">
    <property type="protein sequence ID" value="CAN68915.1"/>
    <property type="molecule type" value="Genomic_DNA"/>
</dbReference>
<dbReference type="AlphaFoldDB" id="A5ADM5"/>
<sequence>MATGRIWDGTPLSHPRPNSRRGGGKASGARQGYTRLDYKLEISGCYIFPKSDLAFGGSRHLVWTSLCREAKISNSSTETRTFTATTKGGIHHQLTRESQIVREDEGNVRCICRNPGDAKNPLWYSYACSGPDAKRKDEGERNPRAARRPPGQANRNFARKGNSEDAGRAQGIARAGQLNGRNLENVVRWEMQAACLEAHVEQMFDCLDDVDVGWALGLTNFLLPRPDDNGGQENANGEVHYCEEHVVGDAH</sequence>
<organism evidence="2">
    <name type="scientific">Vitis vinifera</name>
    <name type="common">Grape</name>
    <dbReference type="NCBI Taxonomy" id="29760"/>
    <lineage>
        <taxon>Eukaryota</taxon>
        <taxon>Viridiplantae</taxon>
        <taxon>Streptophyta</taxon>
        <taxon>Embryophyta</taxon>
        <taxon>Tracheophyta</taxon>
        <taxon>Spermatophyta</taxon>
        <taxon>Magnoliopsida</taxon>
        <taxon>eudicotyledons</taxon>
        <taxon>Gunneridae</taxon>
        <taxon>Pentapetalae</taxon>
        <taxon>rosids</taxon>
        <taxon>Vitales</taxon>
        <taxon>Vitaceae</taxon>
        <taxon>Viteae</taxon>
        <taxon>Vitis</taxon>
    </lineage>
</organism>
<feature type="region of interest" description="Disordered" evidence="1">
    <location>
        <begin position="1"/>
        <end position="29"/>
    </location>
</feature>
<name>A5ADM5_VITVI</name>